<dbReference type="PROSITE" id="PS50850">
    <property type="entry name" value="MFS"/>
    <property type="match status" value="1"/>
</dbReference>
<sequence>MLRRGCRPPRHPLLAVIALLAAVEVASGVIQGYYGPVMVDIAHDLDVRYANLNWLEAAQLIFSALVVPPLARLGDLVGHRRVLVAATAVVAVATWGIAFAPSFPVMLVAWTLQGTYVVWLPIEVAIIHRRTAGRPDQGRVTRRVAAILVATLELSVIVAALLAGQLAERVSLTTMLVLPAVVVTLCVPLLALLEEVPGIPGGRFDWGGLGLMALAVLAVLGGLVLIRLDGVASVPAWLLVVAGLAVLVPWWRYERGHPDPLVDVRLLAHPAQWSVQATAFLVGMSLLGAQVPLSTYFRSDPAVHGYGFGLTAAQGSARVAFYVAFLAIGALTLGPVSRFLGARRAMVTGCVVYAIGYAAWLPLHASPGAAWGVMAVIGLGTGGLVAAIPAAAAAVAPAGRVGSATGLTNASKTIGGGIASSVFALCLASTGSLKVDGGSLAGYYAVWSICAASGLVAALVLALTARRSAVVLSAEPAGPARSPSR</sequence>
<proteinExistence type="predicted"/>
<feature type="transmembrane region" description="Helical" evidence="5">
    <location>
        <begin position="204"/>
        <end position="228"/>
    </location>
</feature>
<feature type="transmembrane region" description="Helical" evidence="5">
    <location>
        <begin position="414"/>
        <end position="435"/>
    </location>
</feature>
<feature type="transmembrane region" description="Helical" evidence="5">
    <location>
        <begin position="234"/>
        <end position="253"/>
    </location>
</feature>
<dbReference type="InterPro" id="IPR011701">
    <property type="entry name" value="MFS"/>
</dbReference>
<feature type="transmembrane region" description="Helical" evidence="5">
    <location>
        <begin position="441"/>
        <end position="463"/>
    </location>
</feature>
<evidence type="ECO:0000313" key="8">
    <source>
        <dbReference type="Proteomes" id="UP000449906"/>
    </source>
</evidence>
<evidence type="ECO:0000259" key="6">
    <source>
        <dbReference type="PROSITE" id="PS50850"/>
    </source>
</evidence>
<dbReference type="GO" id="GO:0022857">
    <property type="term" value="F:transmembrane transporter activity"/>
    <property type="evidence" value="ECO:0007669"/>
    <property type="project" value="InterPro"/>
</dbReference>
<feature type="domain" description="Major facilitator superfamily (MFS) profile" evidence="6">
    <location>
        <begin position="16"/>
        <end position="469"/>
    </location>
</feature>
<keyword evidence="3 5" id="KW-1133">Transmembrane helix</keyword>
<evidence type="ECO:0000256" key="4">
    <source>
        <dbReference type="ARBA" id="ARBA00023136"/>
    </source>
</evidence>
<dbReference type="PANTHER" id="PTHR42718:SF49">
    <property type="entry name" value="EXPORT PROTEIN"/>
    <property type="match status" value="1"/>
</dbReference>
<dbReference type="AlphaFoldDB" id="A0A7J5E6C9"/>
<keyword evidence="2 5" id="KW-0812">Transmembrane</keyword>
<feature type="transmembrane region" description="Helical" evidence="5">
    <location>
        <begin position="107"/>
        <end position="128"/>
    </location>
</feature>
<evidence type="ECO:0000313" key="7">
    <source>
        <dbReference type="EMBL" id="KAB2813504.1"/>
    </source>
</evidence>
<feature type="transmembrane region" description="Helical" evidence="5">
    <location>
        <begin position="345"/>
        <end position="363"/>
    </location>
</feature>
<dbReference type="RefSeq" id="WP_151580775.1">
    <property type="nucleotide sequence ID" value="NZ_WBVM01000001.1"/>
</dbReference>
<accession>A0A7J5E6C9</accession>
<comment type="caution">
    <text evidence="7">The sequence shown here is derived from an EMBL/GenBank/DDBJ whole genome shotgun (WGS) entry which is preliminary data.</text>
</comment>
<feature type="transmembrane region" description="Helical" evidence="5">
    <location>
        <begin position="170"/>
        <end position="192"/>
    </location>
</feature>
<feature type="transmembrane region" description="Helical" evidence="5">
    <location>
        <begin position="52"/>
        <end position="70"/>
    </location>
</feature>
<comment type="subcellular location">
    <subcellularLocation>
        <location evidence="1">Cell membrane</location>
        <topology evidence="1">Multi-pass membrane protein</topology>
    </subcellularLocation>
</comment>
<evidence type="ECO:0000256" key="1">
    <source>
        <dbReference type="ARBA" id="ARBA00004651"/>
    </source>
</evidence>
<dbReference type="EMBL" id="WBVM01000001">
    <property type="protein sequence ID" value="KAB2813504.1"/>
    <property type="molecule type" value="Genomic_DNA"/>
</dbReference>
<dbReference type="SUPFAM" id="SSF103473">
    <property type="entry name" value="MFS general substrate transporter"/>
    <property type="match status" value="1"/>
</dbReference>
<dbReference type="Proteomes" id="UP000449906">
    <property type="component" value="Unassembled WGS sequence"/>
</dbReference>
<evidence type="ECO:0000256" key="2">
    <source>
        <dbReference type="ARBA" id="ARBA00022692"/>
    </source>
</evidence>
<feature type="transmembrane region" description="Helical" evidence="5">
    <location>
        <begin position="140"/>
        <end position="164"/>
    </location>
</feature>
<dbReference type="Gene3D" id="1.20.1720.10">
    <property type="entry name" value="Multidrug resistance protein D"/>
    <property type="match status" value="1"/>
</dbReference>
<dbReference type="PANTHER" id="PTHR42718">
    <property type="entry name" value="MAJOR FACILITATOR SUPERFAMILY MULTIDRUG TRANSPORTER MFSC"/>
    <property type="match status" value="1"/>
</dbReference>
<reference evidence="7 8" key="1">
    <citation type="submission" date="2019-09" db="EMBL/GenBank/DDBJ databases">
        <title>Pimelobacter sp. isolated from Paulinella.</title>
        <authorList>
            <person name="Jeong S.E."/>
        </authorList>
    </citation>
    <scope>NUCLEOTIDE SEQUENCE [LARGE SCALE GENOMIC DNA]</scope>
    <source>
        <strain evidence="7 8">Pch-N</strain>
    </source>
</reference>
<feature type="transmembrane region" description="Helical" evidence="5">
    <location>
        <begin position="273"/>
        <end position="293"/>
    </location>
</feature>
<dbReference type="InterPro" id="IPR020846">
    <property type="entry name" value="MFS_dom"/>
</dbReference>
<dbReference type="GO" id="GO:0005886">
    <property type="term" value="C:plasma membrane"/>
    <property type="evidence" value="ECO:0007669"/>
    <property type="project" value="UniProtKB-SubCell"/>
</dbReference>
<dbReference type="InterPro" id="IPR036259">
    <property type="entry name" value="MFS_trans_sf"/>
</dbReference>
<dbReference type="Pfam" id="PF07690">
    <property type="entry name" value="MFS_1"/>
    <property type="match status" value="1"/>
</dbReference>
<evidence type="ECO:0000256" key="3">
    <source>
        <dbReference type="ARBA" id="ARBA00022989"/>
    </source>
</evidence>
<evidence type="ECO:0000256" key="5">
    <source>
        <dbReference type="SAM" id="Phobius"/>
    </source>
</evidence>
<feature type="transmembrane region" description="Helical" evidence="5">
    <location>
        <begin position="369"/>
        <end position="393"/>
    </location>
</feature>
<name>A0A7J5E6C9_NOCSI</name>
<dbReference type="Gene3D" id="1.20.1250.20">
    <property type="entry name" value="MFS general substrate transporter like domains"/>
    <property type="match status" value="1"/>
</dbReference>
<feature type="transmembrane region" description="Helical" evidence="5">
    <location>
        <begin position="313"/>
        <end position="333"/>
    </location>
</feature>
<keyword evidence="4 5" id="KW-0472">Membrane</keyword>
<organism evidence="7 8">
    <name type="scientific">Nocardioides simplex</name>
    <name type="common">Arthrobacter simplex</name>
    <dbReference type="NCBI Taxonomy" id="2045"/>
    <lineage>
        <taxon>Bacteria</taxon>
        <taxon>Bacillati</taxon>
        <taxon>Actinomycetota</taxon>
        <taxon>Actinomycetes</taxon>
        <taxon>Propionibacteriales</taxon>
        <taxon>Nocardioidaceae</taxon>
        <taxon>Pimelobacter</taxon>
    </lineage>
</organism>
<feature type="transmembrane region" description="Helical" evidence="5">
    <location>
        <begin position="82"/>
        <end position="101"/>
    </location>
</feature>
<protein>
    <submittedName>
        <fullName evidence="7">MFS transporter</fullName>
    </submittedName>
</protein>
<gene>
    <name evidence="7" type="ORF">F9L07_11295</name>
</gene>